<comment type="domain">
    <text evidence="12">Contains an N-terminal zinc-binding domain, a central core domain that contains the primase activity, and a C-terminal DnaB-binding domain.</text>
</comment>
<dbReference type="HAMAP" id="MF_00974">
    <property type="entry name" value="DNA_primase_DnaG"/>
    <property type="match status" value="1"/>
</dbReference>
<comment type="cofactor">
    <cofactor evidence="12 13 14">
        <name>Zn(2+)</name>
        <dbReference type="ChEBI" id="CHEBI:29105"/>
    </cofactor>
    <text evidence="12 13 14">Binds 1 zinc ion per monomer.</text>
</comment>
<keyword evidence="9" id="KW-0460">Magnesium</keyword>
<keyword evidence="2 12" id="KW-0639">Primosome</keyword>
<dbReference type="Gene3D" id="1.20.50.20">
    <property type="entry name" value="DnaG, RNA polymerase domain, helical bundle"/>
    <property type="match status" value="1"/>
</dbReference>
<evidence type="ECO:0000256" key="1">
    <source>
        <dbReference type="ARBA" id="ARBA00022478"/>
    </source>
</evidence>
<comment type="catalytic activity">
    <reaction evidence="12">
        <text>ssDNA + n NTP = ssDNA/pppN(pN)n-1 hybrid + (n-1) diphosphate.</text>
        <dbReference type="EC" id="2.7.7.101"/>
    </reaction>
</comment>
<dbReference type="RefSeq" id="WP_078484040.1">
    <property type="nucleotide sequence ID" value="NZ_MPRL01000044.1"/>
</dbReference>
<dbReference type="AlphaFoldDB" id="A0A1T2L419"/>
<dbReference type="GO" id="GO:0003677">
    <property type="term" value="F:DNA binding"/>
    <property type="evidence" value="ECO:0007669"/>
    <property type="project" value="UniProtKB-KW"/>
</dbReference>
<dbReference type="FunFam" id="3.90.980.10:FF:000001">
    <property type="entry name" value="DNA primase"/>
    <property type="match status" value="1"/>
</dbReference>
<dbReference type="GO" id="GO:0006269">
    <property type="term" value="P:DNA replication, synthesis of primer"/>
    <property type="evidence" value="ECO:0007669"/>
    <property type="project" value="UniProtKB-UniRule"/>
</dbReference>
<feature type="compositionally biased region" description="Basic and acidic residues" evidence="15">
    <location>
        <begin position="439"/>
        <end position="451"/>
    </location>
</feature>
<dbReference type="Proteomes" id="UP000191110">
    <property type="component" value="Unassembled WGS sequence"/>
</dbReference>
<keyword evidence="4 12" id="KW-0548">Nucleotidyltransferase</keyword>
<feature type="zinc finger region" description="CHC2-type" evidence="12 14">
    <location>
        <begin position="40"/>
        <end position="64"/>
    </location>
</feature>
<evidence type="ECO:0000259" key="16">
    <source>
        <dbReference type="PROSITE" id="PS50880"/>
    </source>
</evidence>
<evidence type="ECO:0000256" key="10">
    <source>
        <dbReference type="ARBA" id="ARBA00023125"/>
    </source>
</evidence>
<sequence length="592" mass="66742">MAGLIPQHFIDELVNRVDIVDVIDTRVPLKKAGRDFTACCPFHNEKTPSFTVSPEKQFYHCFGCGAHGTAIGFLMDYEHMEFVDAIETLASQIGLEVPREAGDNQPTRSHQPLYDLMLQCSEHFQHQLREHQQSERAVSYLKQRGLSGEVARDFGIGYAAPGWDNLINALGSSAEQKNLLLEGGMLIKRDDGSGLYDRFRDRIMFPIRDRRGRTIAFGGRILGDEKPKYLNSPETPVFHKGQELYGLYEARQAVRNLERLLVVEGYMDVVALAQFDIRYAVATLGTSTTKEHLERMYRVVPEVVFCFDGDRAGREAAWRALENALPVMQEGREARFLFLPDGEDPDTLIRQEGKEAFEVRISNALNLSDYLYDKLLQEVDMKRVEGRARLVEIAKPLLAKLPKGVFHHLMQERLARLSGIDSAQLASMIGGESGSGPQRRTETKIRPKADRGGNQSPSMVRHAITLLLLRPELANQVGDQTGLEQIDMAGIPLLQELIGVVQSGGVSSTAAILERWRDRPEGRHLNKLASTPLDLPEAGAEQEFLDTLQGLKRQYADQRREALLYKQRDQELSGDEKNELQQLFREKAARHK</sequence>
<dbReference type="InterPro" id="IPR019475">
    <property type="entry name" value="DNA_primase_DnaB-bd"/>
</dbReference>
<dbReference type="InterPro" id="IPR034151">
    <property type="entry name" value="TOPRIM_DnaG_bac"/>
</dbReference>
<keyword evidence="5 12" id="KW-0235">DNA replication</keyword>
<dbReference type="SMART" id="SM00766">
    <property type="entry name" value="DnaG_DnaB_bind"/>
    <property type="match status" value="1"/>
</dbReference>
<dbReference type="CDD" id="cd03364">
    <property type="entry name" value="TOPRIM_DnaG_primases"/>
    <property type="match status" value="1"/>
</dbReference>
<dbReference type="PROSITE" id="PS50880">
    <property type="entry name" value="TOPRIM"/>
    <property type="match status" value="1"/>
</dbReference>
<dbReference type="GO" id="GO:0005737">
    <property type="term" value="C:cytoplasm"/>
    <property type="evidence" value="ECO:0007669"/>
    <property type="project" value="TreeGrafter"/>
</dbReference>
<dbReference type="InterPro" id="IPR002694">
    <property type="entry name" value="Znf_CHC2"/>
</dbReference>
<gene>
    <name evidence="12" type="primary">dnaG</name>
    <name evidence="17" type="ORF">BOW53_10510</name>
</gene>
<dbReference type="GO" id="GO:0000428">
    <property type="term" value="C:DNA-directed RNA polymerase complex"/>
    <property type="evidence" value="ECO:0007669"/>
    <property type="project" value="UniProtKB-KW"/>
</dbReference>
<dbReference type="SMART" id="SM00400">
    <property type="entry name" value="ZnF_CHCC"/>
    <property type="match status" value="1"/>
</dbReference>
<dbReference type="InterPro" id="IPR006295">
    <property type="entry name" value="DNA_primase_DnaG"/>
</dbReference>
<dbReference type="Gene3D" id="3.40.1360.10">
    <property type="match status" value="1"/>
</dbReference>
<dbReference type="InterPro" id="IPR037068">
    <property type="entry name" value="DNA_primase_core_N_sf"/>
</dbReference>
<organism evidence="17 18">
    <name type="scientific">Solemya pervernicosa gill symbiont</name>
    <dbReference type="NCBI Taxonomy" id="642797"/>
    <lineage>
        <taxon>Bacteria</taxon>
        <taxon>Pseudomonadati</taxon>
        <taxon>Pseudomonadota</taxon>
        <taxon>Gammaproteobacteria</taxon>
        <taxon>sulfur-oxidizing symbionts</taxon>
    </lineage>
</organism>
<dbReference type="Gene3D" id="3.90.980.10">
    <property type="entry name" value="DNA primase, catalytic core, N-terminal domain"/>
    <property type="match status" value="1"/>
</dbReference>
<dbReference type="NCBIfam" id="TIGR01391">
    <property type="entry name" value="dnaG"/>
    <property type="match status" value="1"/>
</dbReference>
<dbReference type="SUPFAM" id="SSF56731">
    <property type="entry name" value="DNA primase core"/>
    <property type="match status" value="1"/>
</dbReference>
<evidence type="ECO:0000256" key="5">
    <source>
        <dbReference type="ARBA" id="ARBA00022705"/>
    </source>
</evidence>
<protein>
    <recommendedName>
        <fullName evidence="12 13">DNA primase</fullName>
        <ecNumber evidence="12">2.7.7.101</ecNumber>
    </recommendedName>
</protein>
<dbReference type="InterPro" id="IPR013264">
    <property type="entry name" value="DNAG_N"/>
</dbReference>
<dbReference type="Pfam" id="PF08275">
    <property type="entry name" value="DNAG_N"/>
    <property type="match status" value="1"/>
</dbReference>
<accession>A0A1T2L419</accession>
<feature type="domain" description="Toprim" evidence="16">
    <location>
        <begin position="258"/>
        <end position="340"/>
    </location>
</feature>
<dbReference type="InterPro" id="IPR030846">
    <property type="entry name" value="DnaG_bac"/>
</dbReference>
<dbReference type="OrthoDB" id="9803773at2"/>
<dbReference type="Pfam" id="PF13155">
    <property type="entry name" value="Toprim_2"/>
    <property type="match status" value="1"/>
</dbReference>
<dbReference type="EMBL" id="MPRL01000044">
    <property type="protein sequence ID" value="OOZ39686.1"/>
    <property type="molecule type" value="Genomic_DNA"/>
</dbReference>
<evidence type="ECO:0000256" key="3">
    <source>
        <dbReference type="ARBA" id="ARBA00022679"/>
    </source>
</evidence>
<dbReference type="InterPro" id="IPR036977">
    <property type="entry name" value="DNA_primase_Znf_CHC2"/>
</dbReference>
<dbReference type="GO" id="GO:1990077">
    <property type="term" value="C:primosome complex"/>
    <property type="evidence" value="ECO:0007669"/>
    <property type="project" value="UniProtKB-KW"/>
</dbReference>
<proteinExistence type="inferred from homology"/>
<dbReference type="PANTHER" id="PTHR30313">
    <property type="entry name" value="DNA PRIMASE"/>
    <property type="match status" value="1"/>
</dbReference>
<evidence type="ECO:0000313" key="18">
    <source>
        <dbReference type="Proteomes" id="UP000191110"/>
    </source>
</evidence>
<dbReference type="Pfam" id="PF08278">
    <property type="entry name" value="DnaG_DnaB_bind"/>
    <property type="match status" value="1"/>
</dbReference>
<evidence type="ECO:0000256" key="9">
    <source>
        <dbReference type="ARBA" id="ARBA00022842"/>
    </source>
</evidence>
<evidence type="ECO:0000256" key="7">
    <source>
        <dbReference type="ARBA" id="ARBA00022771"/>
    </source>
</evidence>
<comment type="function">
    <text evidence="12 13">RNA polymerase that catalyzes the synthesis of short RNA molecules used as primers for DNA polymerase during DNA replication.</text>
</comment>
<dbReference type="InterPro" id="IPR050219">
    <property type="entry name" value="DnaG_primase"/>
</dbReference>
<evidence type="ECO:0000256" key="14">
    <source>
        <dbReference type="PIRSR" id="PIRSR002811-1"/>
    </source>
</evidence>
<evidence type="ECO:0000256" key="13">
    <source>
        <dbReference type="PIRNR" id="PIRNR002811"/>
    </source>
</evidence>
<keyword evidence="3 12" id="KW-0808">Transferase</keyword>
<comment type="subunit">
    <text evidence="12">Monomer. Interacts with DnaB.</text>
</comment>
<dbReference type="Pfam" id="PF01807">
    <property type="entry name" value="Zn_ribbon_DnaG"/>
    <property type="match status" value="1"/>
</dbReference>
<evidence type="ECO:0000256" key="12">
    <source>
        <dbReference type="HAMAP-Rule" id="MF_00974"/>
    </source>
</evidence>
<comment type="caution">
    <text evidence="17">The sequence shown here is derived from an EMBL/GenBank/DDBJ whole genome shotgun (WGS) entry which is preliminary data.</text>
</comment>
<keyword evidence="6 12" id="KW-0479">Metal-binding</keyword>
<dbReference type="PANTHER" id="PTHR30313:SF2">
    <property type="entry name" value="DNA PRIMASE"/>
    <property type="match status" value="1"/>
</dbReference>
<feature type="region of interest" description="Disordered" evidence="15">
    <location>
        <begin position="429"/>
        <end position="456"/>
    </location>
</feature>
<dbReference type="EC" id="2.7.7.101" evidence="12"/>
<evidence type="ECO:0000256" key="15">
    <source>
        <dbReference type="SAM" id="MobiDB-lite"/>
    </source>
</evidence>
<comment type="similarity">
    <text evidence="12 13">Belongs to the DnaG primase family.</text>
</comment>
<dbReference type="Pfam" id="PF10410">
    <property type="entry name" value="DnaB_bind"/>
    <property type="match status" value="1"/>
</dbReference>
<keyword evidence="1 12" id="KW-0240">DNA-directed RNA polymerase</keyword>
<evidence type="ECO:0000256" key="11">
    <source>
        <dbReference type="ARBA" id="ARBA00023163"/>
    </source>
</evidence>
<dbReference type="GO" id="GO:0003899">
    <property type="term" value="F:DNA-directed RNA polymerase activity"/>
    <property type="evidence" value="ECO:0007669"/>
    <property type="project" value="UniProtKB-UniRule"/>
</dbReference>
<dbReference type="FunFam" id="3.40.1360.10:FF:000002">
    <property type="entry name" value="DNA primase"/>
    <property type="match status" value="1"/>
</dbReference>
<feature type="region of interest" description="Disordered" evidence="15">
    <location>
        <begin position="567"/>
        <end position="592"/>
    </location>
</feature>
<name>A0A1T2L419_9GAMM</name>
<keyword evidence="7 12" id="KW-0863">Zinc-finger</keyword>
<keyword evidence="10 12" id="KW-0238">DNA-binding</keyword>
<dbReference type="SUPFAM" id="SSF57783">
    <property type="entry name" value="Zinc beta-ribbon"/>
    <property type="match status" value="1"/>
</dbReference>
<reference evidence="17 18" key="1">
    <citation type="submission" date="2016-11" db="EMBL/GenBank/DDBJ databases">
        <title>Mixed transmission modes and dynamic genome evolution in an obligate animal-bacterial symbiosis.</title>
        <authorList>
            <person name="Russell S.L."/>
            <person name="Corbett-Detig R.B."/>
            <person name="Cavanaugh C.M."/>
        </authorList>
    </citation>
    <scope>NUCLEOTIDE SEQUENCE [LARGE SCALE GENOMIC DNA]</scope>
    <source>
        <strain evidence="17">Sveles-Q1</strain>
    </source>
</reference>
<evidence type="ECO:0000256" key="6">
    <source>
        <dbReference type="ARBA" id="ARBA00022723"/>
    </source>
</evidence>
<dbReference type="InterPro" id="IPR006171">
    <property type="entry name" value="TOPRIM_dom"/>
</dbReference>
<evidence type="ECO:0000256" key="2">
    <source>
        <dbReference type="ARBA" id="ARBA00022515"/>
    </source>
</evidence>
<evidence type="ECO:0000313" key="17">
    <source>
        <dbReference type="EMBL" id="OOZ39686.1"/>
    </source>
</evidence>
<keyword evidence="11 12" id="KW-0804">Transcription</keyword>
<dbReference type="GO" id="GO:0008270">
    <property type="term" value="F:zinc ion binding"/>
    <property type="evidence" value="ECO:0007669"/>
    <property type="project" value="UniProtKB-UniRule"/>
</dbReference>
<dbReference type="Gene3D" id="3.90.580.10">
    <property type="entry name" value="Zinc finger, CHC2-type domain"/>
    <property type="match status" value="1"/>
</dbReference>
<evidence type="ECO:0000256" key="8">
    <source>
        <dbReference type="ARBA" id="ARBA00022833"/>
    </source>
</evidence>
<dbReference type="Gene3D" id="1.10.860.10">
    <property type="entry name" value="DNAb Helicase, Chain A"/>
    <property type="match status" value="1"/>
</dbReference>
<keyword evidence="18" id="KW-1185">Reference proteome</keyword>
<dbReference type="InterPro" id="IPR013173">
    <property type="entry name" value="DNA_primase_DnaG_DnaB-bd_dom"/>
</dbReference>
<dbReference type="InterPro" id="IPR016136">
    <property type="entry name" value="DNA_helicase_N/primase_C"/>
</dbReference>
<dbReference type="FunFam" id="3.90.580.10:FF:000001">
    <property type="entry name" value="DNA primase"/>
    <property type="match status" value="1"/>
</dbReference>
<keyword evidence="8 12" id="KW-0862">Zinc</keyword>
<dbReference type="SMART" id="SM00493">
    <property type="entry name" value="TOPRIM"/>
    <property type="match status" value="1"/>
</dbReference>
<evidence type="ECO:0000256" key="4">
    <source>
        <dbReference type="ARBA" id="ARBA00022695"/>
    </source>
</evidence>
<dbReference type="PIRSF" id="PIRSF002811">
    <property type="entry name" value="DnaG"/>
    <property type="match status" value="1"/>
</dbReference>
<dbReference type="SUPFAM" id="SSF117023">
    <property type="entry name" value="DNA primase DnaG, C-terminal domain"/>
    <property type="match status" value="1"/>
</dbReference>